<protein>
    <recommendedName>
        <fullName evidence="5">Putative glutamate--cysteine ligase 2</fullName>
        <ecNumber evidence="5">6.3.2.2</ecNumber>
    </recommendedName>
    <alternativeName>
        <fullName evidence="5">Gamma-glutamylcysteine synthetase 2</fullName>
        <shortName evidence="5">GCS 2</shortName>
        <shortName evidence="5">Gamma-GCS 2</shortName>
    </alternativeName>
</protein>
<proteinExistence type="inferred from homology"/>
<feature type="region of interest" description="Disordered" evidence="6">
    <location>
        <begin position="368"/>
        <end position="418"/>
    </location>
</feature>
<dbReference type="GO" id="GO:0042398">
    <property type="term" value="P:modified amino acid biosynthetic process"/>
    <property type="evidence" value="ECO:0007669"/>
    <property type="project" value="InterPro"/>
</dbReference>
<evidence type="ECO:0000313" key="7">
    <source>
        <dbReference type="EMBL" id="MBA8945427.1"/>
    </source>
</evidence>
<evidence type="ECO:0000256" key="4">
    <source>
        <dbReference type="ARBA" id="ARBA00048819"/>
    </source>
</evidence>
<dbReference type="PANTHER" id="PTHR36510:SF1">
    <property type="entry name" value="GLUTAMATE--CYSTEINE LIGASE 2-RELATED"/>
    <property type="match status" value="1"/>
</dbReference>
<keyword evidence="2 5" id="KW-0547">Nucleotide-binding</keyword>
<dbReference type="InterPro" id="IPR011793">
    <property type="entry name" value="YbdK"/>
</dbReference>
<comment type="catalytic activity">
    <reaction evidence="4 5">
        <text>L-cysteine + L-glutamate + ATP = gamma-L-glutamyl-L-cysteine + ADP + phosphate + H(+)</text>
        <dbReference type="Rhea" id="RHEA:13285"/>
        <dbReference type="ChEBI" id="CHEBI:15378"/>
        <dbReference type="ChEBI" id="CHEBI:29985"/>
        <dbReference type="ChEBI" id="CHEBI:30616"/>
        <dbReference type="ChEBI" id="CHEBI:35235"/>
        <dbReference type="ChEBI" id="CHEBI:43474"/>
        <dbReference type="ChEBI" id="CHEBI:58173"/>
        <dbReference type="ChEBI" id="CHEBI:456216"/>
        <dbReference type="EC" id="6.3.2.2"/>
    </reaction>
</comment>
<organism evidence="7 8">
    <name type="scientific">Streptomyces calvus</name>
    <dbReference type="NCBI Taxonomy" id="67282"/>
    <lineage>
        <taxon>Bacteria</taxon>
        <taxon>Bacillati</taxon>
        <taxon>Actinomycetota</taxon>
        <taxon>Actinomycetes</taxon>
        <taxon>Kitasatosporales</taxon>
        <taxon>Streptomycetaceae</taxon>
        <taxon>Streptomyces</taxon>
    </lineage>
</organism>
<dbReference type="EMBL" id="JACJIE010000009">
    <property type="protein sequence ID" value="MBA8945427.1"/>
    <property type="molecule type" value="Genomic_DNA"/>
</dbReference>
<comment type="caution">
    <text evidence="7">The sequence shown here is derived from an EMBL/GenBank/DDBJ whole genome shotgun (WGS) entry which is preliminary data.</text>
</comment>
<dbReference type="InterPro" id="IPR014746">
    <property type="entry name" value="Gln_synth/guanido_kin_cat_dom"/>
</dbReference>
<dbReference type="NCBIfam" id="NF010041">
    <property type="entry name" value="PRK13517.1-1"/>
    <property type="match status" value="1"/>
</dbReference>
<evidence type="ECO:0000256" key="5">
    <source>
        <dbReference type="HAMAP-Rule" id="MF_01609"/>
    </source>
</evidence>
<dbReference type="GO" id="GO:0005524">
    <property type="term" value="F:ATP binding"/>
    <property type="evidence" value="ECO:0007669"/>
    <property type="project" value="UniProtKB-KW"/>
</dbReference>
<dbReference type="EC" id="6.3.2.2" evidence="5"/>
<accession>A0AA40SFE3</accession>
<evidence type="ECO:0000256" key="6">
    <source>
        <dbReference type="SAM" id="MobiDB-lite"/>
    </source>
</evidence>
<evidence type="ECO:0000256" key="2">
    <source>
        <dbReference type="ARBA" id="ARBA00022741"/>
    </source>
</evidence>
<dbReference type="InterPro" id="IPR050141">
    <property type="entry name" value="GCL_type2/YbdK_subfam"/>
</dbReference>
<evidence type="ECO:0000313" key="8">
    <source>
        <dbReference type="Proteomes" id="UP000530412"/>
    </source>
</evidence>
<evidence type="ECO:0000256" key="3">
    <source>
        <dbReference type="ARBA" id="ARBA00022840"/>
    </source>
</evidence>
<dbReference type="Proteomes" id="UP000530412">
    <property type="component" value="Unassembled WGS sequence"/>
</dbReference>
<dbReference type="InterPro" id="IPR006336">
    <property type="entry name" value="GCS2"/>
</dbReference>
<dbReference type="Pfam" id="PF04107">
    <property type="entry name" value="GCS2"/>
    <property type="match status" value="1"/>
</dbReference>
<name>A0AA40SFE3_9ACTN</name>
<dbReference type="PANTHER" id="PTHR36510">
    <property type="entry name" value="GLUTAMATE--CYSTEINE LIGASE 2-RELATED"/>
    <property type="match status" value="1"/>
</dbReference>
<keyword evidence="1 5" id="KW-0436">Ligase</keyword>
<reference evidence="7 8" key="1">
    <citation type="submission" date="2020-08" db="EMBL/GenBank/DDBJ databases">
        <title>Genomic Encyclopedia of Type Strains, Phase III (KMG-III): the genomes of soil and plant-associated and newly described type strains.</title>
        <authorList>
            <person name="Whitman W."/>
        </authorList>
    </citation>
    <scope>NUCLEOTIDE SEQUENCE [LARGE SCALE GENOMIC DNA]</scope>
    <source>
        <strain evidence="7 8">CECT 3271</strain>
    </source>
</reference>
<gene>
    <name evidence="7" type="ORF">FHS33_003876</name>
</gene>
<dbReference type="Gene3D" id="3.30.590.20">
    <property type="match status" value="1"/>
</dbReference>
<keyword evidence="3 5" id="KW-0067">ATP-binding</keyword>
<feature type="region of interest" description="Disordered" evidence="6">
    <location>
        <begin position="1"/>
        <end position="23"/>
    </location>
</feature>
<evidence type="ECO:0000256" key="1">
    <source>
        <dbReference type="ARBA" id="ARBA00022598"/>
    </source>
</evidence>
<comment type="function">
    <text evidence="5">ATP-dependent carboxylate-amine ligase which exhibits weak glutamate--cysteine ligase activity.</text>
</comment>
<sequence length="418" mass="44853">MPDARLGTRPGADTSVTTGKGPTMTLRIGAEEEFHLVDEVSGRLVPRADTLLARLPRPGFTRELQQSVVEHNSRVHDSLDGLHADLTAARRRLDEAAALLGLAPVAAGTVPLAPAAAHDITPEPRYLGMADDYRRIADEQLVCSAQIHVDVPDRDTAVRAMCPLSPWLPPLLALSASSPFWLGTDTGYASWRTMLWQRWPTAGPAGCYRDAAEYEAAADALIGSGVITDTGMLYQDVRPSAHQDTLELRICDACPRAETVVLIAGLFRALVHDALDRLARGAAPRCDGHHEWLRAAAWRAARSGLEGPLVDPLTRRPAPAADVLRRMLLRLVPALEAHGDVATVRALLDEALLTGSAAHRLRRTAEREDLRAGTRMLAAETRGDRPPTPAYGPGPGRRPATPPGTARIHTQAGPGGPA</sequence>
<comment type="similarity">
    <text evidence="5">Belongs to the glutamate--cysteine ligase type 2 family. YbdK subfamily.</text>
</comment>
<dbReference type="HAMAP" id="MF_01609">
    <property type="entry name" value="Glu_cys_ligase_2"/>
    <property type="match status" value="1"/>
</dbReference>
<dbReference type="NCBIfam" id="TIGR02050">
    <property type="entry name" value="gshA_cyan_rel"/>
    <property type="match status" value="1"/>
</dbReference>
<dbReference type="GO" id="GO:0004357">
    <property type="term" value="F:glutamate-cysteine ligase activity"/>
    <property type="evidence" value="ECO:0007669"/>
    <property type="project" value="UniProtKB-EC"/>
</dbReference>
<dbReference type="SUPFAM" id="SSF55931">
    <property type="entry name" value="Glutamine synthetase/guanido kinase"/>
    <property type="match status" value="1"/>
</dbReference>
<feature type="compositionally biased region" description="Low complexity" evidence="6">
    <location>
        <begin position="397"/>
        <end position="407"/>
    </location>
</feature>
<dbReference type="AlphaFoldDB" id="A0AA40SFE3"/>